<accession>A0ABP7ZF74</accession>
<dbReference type="PANTHER" id="PTHR43143">
    <property type="entry name" value="METALLOPHOSPHOESTERASE, CALCINEURIN SUPERFAMILY"/>
    <property type="match status" value="1"/>
</dbReference>
<protein>
    <submittedName>
        <fullName evidence="2">TIGR03767 family metallophosphoesterase</fullName>
    </submittedName>
</protein>
<dbReference type="PANTHER" id="PTHR43143:SF1">
    <property type="entry name" value="SERINE_THREONINE-PROTEIN PHOSPHATASE CPPED1"/>
    <property type="match status" value="1"/>
</dbReference>
<dbReference type="RefSeq" id="WP_344790127.1">
    <property type="nucleotide sequence ID" value="NZ_BAABBV010000001.1"/>
</dbReference>
<dbReference type="SUPFAM" id="SSF56300">
    <property type="entry name" value="Metallo-dependent phosphatases"/>
    <property type="match status" value="1"/>
</dbReference>
<dbReference type="InterPro" id="IPR029052">
    <property type="entry name" value="Metallo-depent_PP-like"/>
</dbReference>
<dbReference type="InterPro" id="IPR051918">
    <property type="entry name" value="STPP_CPPED1"/>
</dbReference>
<dbReference type="Pfam" id="PF00149">
    <property type="entry name" value="Metallophos"/>
    <property type="match status" value="1"/>
</dbReference>
<organism evidence="2 3">
    <name type="scientific">Gryllotalpicola daejeonensis</name>
    <dbReference type="NCBI Taxonomy" id="993087"/>
    <lineage>
        <taxon>Bacteria</taxon>
        <taxon>Bacillati</taxon>
        <taxon>Actinomycetota</taxon>
        <taxon>Actinomycetes</taxon>
        <taxon>Micrococcales</taxon>
        <taxon>Microbacteriaceae</taxon>
        <taxon>Gryllotalpicola</taxon>
    </lineage>
</organism>
<reference evidence="2" key="1">
    <citation type="journal article" date="2014" name="Int. J. Syst. Evol. Microbiol.">
        <title>Complete genome of a new Firmicutes species belonging to the dominant human colonic microbiota ('Ruminococcus bicirculans') reveals two chromosomes and a selective capacity to utilize plant glucans.</title>
        <authorList>
            <consortium name="NISC Comparative Sequencing Program"/>
            <person name="Wegmann U."/>
            <person name="Louis P."/>
            <person name="Goesmann A."/>
            <person name="Henrissat B."/>
            <person name="Duncan S.H."/>
            <person name="Flint H.J."/>
        </authorList>
    </citation>
    <scope>NUCLEOTIDE SEQUENCE</scope>
    <source>
        <strain evidence="2">JCM 17590</strain>
    </source>
</reference>
<reference evidence="2" key="2">
    <citation type="submission" date="2023-12" db="EMBL/GenBank/DDBJ databases">
        <authorList>
            <person name="Sun Q."/>
            <person name="Inoue M."/>
        </authorList>
    </citation>
    <scope>NUCLEOTIDE SEQUENCE</scope>
    <source>
        <strain evidence="2">JCM 17590</strain>
    </source>
</reference>
<evidence type="ECO:0000313" key="2">
    <source>
        <dbReference type="EMBL" id="GAA4155558.1"/>
    </source>
</evidence>
<dbReference type="EMBL" id="BAABBV010000001">
    <property type="protein sequence ID" value="GAA4155558.1"/>
    <property type="molecule type" value="Genomic_DNA"/>
</dbReference>
<name>A0ABP7ZF74_9MICO</name>
<gene>
    <name evidence="2" type="ORF">GCM10022286_04660</name>
</gene>
<dbReference type="InterPro" id="IPR042281">
    <property type="entry name" value="GpdQ_beta-strand"/>
</dbReference>
<keyword evidence="3" id="KW-1185">Reference proteome</keyword>
<dbReference type="NCBIfam" id="TIGR03767">
    <property type="entry name" value="P_acnes_RR"/>
    <property type="match status" value="1"/>
</dbReference>
<proteinExistence type="predicted"/>
<dbReference type="Gene3D" id="3.30.750.180">
    <property type="entry name" value="GpdQ, beta-strand dimerisation domain"/>
    <property type="match status" value="1"/>
</dbReference>
<evidence type="ECO:0000313" key="3">
    <source>
        <dbReference type="Proteomes" id="UP001415169"/>
    </source>
</evidence>
<feature type="domain" description="Calcineurin-like phosphoesterase" evidence="1">
    <location>
        <begin position="97"/>
        <end position="464"/>
    </location>
</feature>
<dbReference type="InterPro" id="IPR004843">
    <property type="entry name" value="Calcineurin-like_PHP"/>
</dbReference>
<dbReference type="InterPro" id="IPR022506">
    <property type="entry name" value="Metallophosphoesterase_PPA1498"/>
</dbReference>
<sequence>MQKVSRRTALIGGAGVLALTPGVVAAALSARGPSAPLRPAAHRPISTAGTTLEAAAAPRTEHGYTRLAAGPGYAPLLREELASRASATASLTPLAAFVQLTDLHIVDAQSPARFEMFAAVNGSAFRPHEALGTHGAARLVARVNSLAGAPFTGRTLDAVISTGDNTDNGETLELDWYLAALSGGEIVANSGSRTRWEGAQSVGKAAWYSPELPVADAYKKAGFPELPGFFGRISAPHTSAGLKVPWYAVVGNHDDSVCGSLSNLHAAWNDVYVGDVKFTKFTSDAANKAIHALWTNSAGTSAARSAVRELGELPRLAKQWTVTADERRRPFTKSEYVAAHLAPQNTGPGPVGHGFSPDDLAAGRTYYATQLAPGVLGISLDSTNSAGLSHGSLAATQFRWLEATLAAHPDEYIVVFSHHTSTSMDNPFPDPGAPGEQTYTGSDVAALLHRHPQVVAWVNGHVHANRITPRRGTDAKHSFWEITTASHIDFPQQARVIELARSGSGILSIFTTLIESDAPYEAGYDDGSQAALASLYRELSFNDPHRAPGHEGAPGDRNTELLLVDPLA</sequence>
<dbReference type="Proteomes" id="UP001415169">
    <property type="component" value="Unassembled WGS sequence"/>
</dbReference>
<evidence type="ECO:0000259" key="1">
    <source>
        <dbReference type="Pfam" id="PF00149"/>
    </source>
</evidence>
<comment type="caution">
    <text evidence="2">The sequence shown here is derived from an EMBL/GenBank/DDBJ whole genome shotgun (WGS) entry which is preliminary data.</text>
</comment>